<comment type="caution">
    <text evidence="2">The sequence shown here is derived from an EMBL/GenBank/DDBJ whole genome shotgun (WGS) entry which is preliminary data.</text>
</comment>
<dbReference type="InterPro" id="IPR012816">
    <property type="entry name" value="NADAR"/>
</dbReference>
<evidence type="ECO:0000313" key="3">
    <source>
        <dbReference type="Proteomes" id="UP001186944"/>
    </source>
</evidence>
<reference evidence="2" key="1">
    <citation type="submission" date="2019-08" db="EMBL/GenBank/DDBJ databases">
        <title>The improved chromosome-level genome for the pearl oyster Pinctada fucata martensii using PacBio sequencing and Hi-C.</title>
        <authorList>
            <person name="Zheng Z."/>
        </authorList>
    </citation>
    <scope>NUCLEOTIDE SEQUENCE</scope>
    <source>
        <strain evidence="2">ZZ-2019</strain>
        <tissue evidence="2">Adductor muscle</tissue>
    </source>
</reference>
<dbReference type="EMBL" id="VSWD01000008">
    <property type="protein sequence ID" value="KAK3095860.1"/>
    <property type="molecule type" value="Genomic_DNA"/>
</dbReference>
<name>A0AA88Y102_PINIB</name>
<dbReference type="Proteomes" id="UP001186944">
    <property type="component" value="Unassembled WGS sequence"/>
</dbReference>
<evidence type="ECO:0000313" key="2">
    <source>
        <dbReference type="EMBL" id="KAK3095860.1"/>
    </source>
</evidence>
<dbReference type="CDD" id="cd15457">
    <property type="entry name" value="NADAR"/>
    <property type="match status" value="1"/>
</dbReference>
<gene>
    <name evidence="2" type="ORF">FSP39_020091</name>
</gene>
<dbReference type="NCBIfam" id="TIGR02464">
    <property type="entry name" value="ribofla_fusion"/>
    <property type="match status" value="1"/>
</dbReference>
<dbReference type="InterPro" id="IPR037238">
    <property type="entry name" value="YbiA-like_sf"/>
</dbReference>
<feature type="domain" description="NADAR" evidence="1">
    <location>
        <begin position="11"/>
        <end position="159"/>
    </location>
</feature>
<dbReference type="Pfam" id="PF08719">
    <property type="entry name" value="NADAR"/>
    <property type="match status" value="1"/>
</dbReference>
<sequence length="162" mass="19526">MQSEEKDDVVFFYGQNNPFSKWYRCYFYVDGIKYNCAEQYMMHQKALLFGDEDVAEEIMMSNTPYIQKRLGRGVRHFRQDKWDKECYKIVTKGNTEKFQQNPHLLKKLLATHPKTLVETNPYDCIWGIGLGLWDDRIHDKKLWRGENRLGYILTEIRNREKM</sequence>
<evidence type="ECO:0000259" key="1">
    <source>
        <dbReference type="Pfam" id="PF08719"/>
    </source>
</evidence>
<dbReference type="Gene3D" id="1.10.357.40">
    <property type="entry name" value="YbiA-like"/>
    <property type="match status" value="1"/>
</dbReference>
<accession>A0AA88Y102</accession>
<dbReference type="AlphaFoldDB" id="A0AA88Y102"/>
<dbReference type="SUPFAM" id="SSF143990">
    <property type="entry name" value="YbiA-like"/>
    <property type="match status" value="1"/>
</dbReference>
<proteinExistence type="predicted"/>
<keyword evidence="3" id="KW-1185">Reference proteome</keyword>
<organism evidence="2 3">
    <name type="scientific">Pinctada imbricata</name>
    <name type="common">Atlantic pearl-oyster</name>
    <name type="synonym">Pinctada martensii</name>
    <dbReference type="NCBI Taxonomy" id="66713"/>
    <lineage>
        <taxon>Eukaryota</taxon>
        <taxon>Metazoa</taxon>
        <taxon>Spiralia</taxon>
        <taxon>Lophotrochozoa</taxon>
        <taxon>Mollusca</taxon>
        <taxon>Bivalvia</taxon>
        <taxon>Autobranchia</taxon>
        <taxon>Pteriomorphia</taxon>
        <taxon>Pterioida</taxon>
        <taxon>Pterioidea</taxon>
        <taxon>Pteriidae</taxon>
        <taxon>Pinctada</taxon>
    </lineage>
</organism>
<protein>
    <recommendedName>
        <fullName evidence="1">NADAR domain-containing protein</fullName>
    </recommendedName>
</protein>